<dbReference type="Pfam" id="PF03004">
    <property type="entry name" value="Transposase_24"/>
    <property type="match status" value="1"/>
</dbReference>
<feature type="compositionally biased region" description="Basic and acidic residues" evidence="1">
    <location>
        <begin position="258"/>
        <end position="268"/>
    </location>
</feature>
<feature type="non-terminal residue" evidence="2">
    <location>
        <position position="1"/>
    </location>
</feature>
<reference evidence="2 3" key="1">
    <citation type="journal article" date="2019" name="Sci. Rep.">
        <title>A high-quality genome of Eragrostis curvula grass provides insights into Poaceae evolution and supports new strategies to enhance forage quality.</title>
        <authorList>
            <person name="Carballo J."/>
            <person name="Santos B.A.C.M."/>
            <person name="Zappacosta D."/>
            <person name="Garbus I."/>
            <person name="Selva J.P."/>
            <person name="Gallo C.A."/>
            <person name="Diaz A."/>
            <person name="Albertini E."/>
            <person name="Caccamo M."/>
            <person name="Echenique V."/>
        </authorList>
    </citation>
    <scope>NUCLEOTIDE SEQUENCE [LARGE SCALE GENOMIC DNA]</scope>
    <source>
        <strain evidence="3">cv. Victoria</strain>
        <tissue evidence="2">Leaf</tissue>
    </source>
</reference>
<dbReference type="EMBL" id="RWGY01000029">
    <property type="protein sequence ID" value="TVU17502.1"/>
    <property type="molecule type" value="Genomic_DNA"/>
</dbReference>
<dbReference type="PANTHER" id="PTHR33063:SF16">
    <property type="entry name" value="OS02G0241300 PROTEIN"/>
    <property type="match status" value="1"/>
</dbReference>
<feature type="compositionally biased region" description="Basic and acidic residues" evidence="1">
    <location>
        <begin position="131"/>
        <end position="148"/>
    </location>
</feature>
<dbReference type="AlphaFoldDB" id="A0A5J9U1D2"/>
<gene>
    <name evidence="2" type="ORF">EJB05_33542</name>
</gene>
<protein>
    <submittedName>
        <fullName evidence="2">Uncharacterized protein</fullName>
    </submittedName>
</protein>
<keyword evidence="3" id="KW-1185">Reference proteome</keyword>
<organism evidence="2 3">
    <name type="scientific">Eragrostis curvula</name>
    <name type="common">weeping love grass</name>
    <dbReference type="NCBI Taxonomy" id="38414"/>
    <lineage>
        <taxon>Eukaryota</taxon>
        <taxon>Viridiplantae</taxon>
        <taxon>Streptophyta</taxon>
        <taxon>Embryophyta</taxon>
        <taxon>Tracheophyta</taxon>
        <taxon>Spermatophyta</taxon>
        <taxon>Magnoliopsida</taxon>
        <taxon>Liliopsida</taxon>
        <taxon>Poales</taxon>
        <taxon>Poaceae</taxon>
        <taxon>PACMAD clade</taxon>
        <taxon>Chloridoideae</taxon>
        <taxon>Eragrostideae</taxon>
        <taxon>Eragrostidinae</taxon>
        <taxon>Eragrostis</taxon>
    </lineage>
</organism>
<dbReference type="InterPro" id="IPR004252">
    <property type="entry name" value="Probable_transposase_24"/>
</dbReference>
<dbReference type="Gramene" id="TVU17502">
    <property type="protein sequence ID" value="TVU17502"/>
    <property type="gene ID" value="EJB05_33542"/>
</dbReference>
<accession>A0A5J9U1D2</accession>
<proteinExistence type="predicted"/>
<evidence type="ECO:0000256" key="1">
    <source>
        <dbReference type="SAM" id="MobiDB-lite"/>
    </source>
</evidence>
<feature type="compositionally biased region" description="Polar residues" evidence="1">
    <location>
        <begin position="116"/>
        <end position="128"/>
    </location>
</feature>
<dbReference type="Proteomes" id="UP000324897">
    <property type="component" value="Chromosome 7"/>
</dbReference>
<feature type="compositionally biased region" description="Basic and acidic residues" evidence="1">
    <location>
        <begin position="168"/>
        <end position="181"/>
    </location>
</feature>
<feature type="compositionally biased region" description="Basic residues" evidence="1">
    <location>
        <begin position="149"/>
        <end position="159"/>
    </location>
</feature>
<evidence type="ECO:0000313" key="2">
    <source>
        <dbReference type="EMBL" id="TVU17502.1"/>
    </source>
</evidence>
<feature type="compositionally biased region" description="Polar residues" evidence="1">
    <location>
        <begin position="278"/>
        <end position="288"/>
    </location>
</feature>
<comment type="caution">
    <text evidence="2">The sequence shown here is derived from an EMBL/GenBank/DDBJ whole genome shotgun (WGS) entry which is preliminary data.</text>
</comment>
<sequence length="518" mass="58443">MAPGRTPRKELHQEGFEPNYEDAIRQKKLATIQSKFAGRIGGSRFQSFVSASTRSKAAIDKASQVSEGKGRSGRRCKRAVAPDRQVHGTRITWQRTREMANSNDSTQKGALEDENQAQYEGTRTQEGGTQEDQRQVQEERTRTQEGAHKRIRGKCKRKAPVTSTQAEGRPEDESQAKDEGTRPILLAEEVTSTQEEGTPEDESQSKDEGTRPILLAEEVTSTQEEGTPEDESQAQDEGTRPILLAEEVTSTQEEGTPEDERQVQDEGTRPILLAEEVISTQEVGTPENQRQVQEEEVTSTQEEGTPEDQGQVQEDEIFRRPPARPRAGAELHRINGAIESKLAIRIDEGMKRPVIPIQAAKFATEGGMVLRQHIPVLPSWKEYKMDPSYGNFCLDTTNKTMKDACVDMLKSGTRQLRYRLKKKYFDGVPASEVMVTSPVSSMTDEQWGKLVKMWSSPKHKEICLLNQHNREKVLFNHRTGSRCYIAQLHALRDKYKDEDPTPVGTVQRVTFITKNRFH</sequence>
<feature type="compositionally biased region" description="Polar residues" evidence="1">
    <location>
        <begin position="91"/>
        <end position="108"/>
    </location>
</feature>
<name>A0A5J9U1D2_9POAL</name>
<evidence type="ECO:0000313" key="3">
    <source>
        <dbReference type="Proteomes" id="UP000324897"/>
    </source>
</evidence>
<dbReference type="OrthoDB" id="1270396at2759"/>
<dbReference type="PANTHER" id="PTHR33063">
    <property type="entry name" value="OS02G0583500 PROTEIN"/>
    <property type="match status" value="1"/>
</dbReference>
<feature type="region of interest" description="Disordered" evidence="1">
    <location>
        <begin position="52"/>
        <end position="327"/>
    </location>
</feature>